<keyword evidence="3" id="KW-0694">RNA-binding</keyword>
<dbReference type="PANTHER" id="PTHR47313:SF1">
    <property type="entry name" value="RIBOSOMAL RNA LARGE SUBUNIT METHYLTRANSFERASE K_L"/>
    <property type="match status" value="1"/>
</dbReference>
<dbReference type="Pfam" id="PF02926">
    <property type="entry name" value="THUMP"/>
    <property type="match status" value="1"/>
</dbReference>
<dbReference type="PROSITE" id="PS51165">
    <property type="entry name" value="THUMP"/>
    <property type="match status" value="1"/>
</dbReference>
<evidence type="ECO:0000259" key="4">
    <source>
        <dbReference type="PROSITE" id="PS51165"/>
    </source>
</evidence>
<dbReference type="InterPro" id="IPR053943">
    <property type="entry name" value="RlmKL-like_Mtase_CS"/>
</dbReference>
<reference evidence="5 6" key="1">
    <citation type="submission" date="2020-10" db="EMBL/GenBank/DDBJ databases">
        <authorList>
            <person name="Castelo-Branco R."/>
            <person name="Eusebio N."/>
            <person name="Adriana R."/>
            <person name="Vieira A."/>
            <person name="Brugerolle De Fraissinette N."/>
            <person name="Rezende De Castro R."/>
            <person name="Schneider M.P."/>
            <person name="Vasconcelos V."/>
            <person name="Leao P.N."/>
        </authorList>
    </citation>
    <scope>NUCLEOTIDE SEQUENCE [LARGE SCALE GENOMIC DNA]</scope>
    <source>
        <strain evidence="5 6">LEGE 00031</strain>
    </source>
</reference>
<keyword evidence="6" id="KW-1185">Reference proteome</keyword>
<comment type="caution">
    <text evidence="5">The sequence shown here is derived from an EMBL/GenBank/DDBJ whole genome shotgun (WGS) entry which is preliminary data.</text>
</comment>
<evidence type="ECO:0000313" key="6">
    <source>
        <dbReference type="Proteomes" id="UP000658720"/>
    </source>
</evidence>
<evidence type="ECO:0000256" key="2">
    <source>
        <dbReference type="ARBA" id="ARBA00022679"/>
    </source>
</evidence>
<dbReference type="RefSeq" id="WP_194019366.1">
    <property type="nucleotide sequence ID" value="NZ_JADEVV010000014.1"/>
</dbReference>
<dbReference type="InterPro" id="IPR000241">
    <property type="entry name" value="RlmKL-like_Mtase"/>
</dbReference>
<accession>A0ABR9VQG7</accession>
<dbReference type="Gene3D" id="3.40.50.150">
    <property type="entry name" value="Vaccinia Virus protein VP39"/>
    <property type="match status" value="1"/>
</dbReference>
<evidence type="ECO:0000256" key="3">
    <source>
        <dbReference type="PROSITE-ProRule" id="PRU00529"/>
    </source>
</evidence>
<keyword evidence="2" id="KW-0808">Transferase</keyword>
<dbReference type="PANTHER" id="PTHR47313">
    <property type="entry name" value="RIBOSOMAL RNA LARGE SUBUNIT METHYLTRANSFERASE K/L"/>
    <property type="match status" value="1"/>
</dbReference>
<dbReference type="SMART" id="SM00981">
    <property type="entry name" value="THUMP"/>
    <property type="match status" value="1"/>
</dbReference>
<dbReference type="GO" id="GO:0032259">
    <property type="term" value="P:methylation"/>
    <property type="evidence" value="ECO:0007669"/>
    <property type="project" value="UniProtKB-KW"/>
</dbReference>
<dbReference type="PROSITE" id="PS00092">
    <property type="entry name" value="N6_MTASE"/>
    <property type="match status" value="1"/>
</dbReference>
<organism evidence="5 6">
    <name type="scientific">Synechocystis salina LEGE 00031</name>
    <dbReference type="NCBI Taxonomy" id="1828736"/>
    <lineage>
        <taxon>Bacteria</taxon>
        <taxon>Bacillati</taxon>
        <taxon>Cyanobacteriota</taxon>
        <taxon>Cyanophyceae</taxon>
        <taxon>Synechococcales</taxon>
        <taxon>Merismopediaceae</taxon>
        <taxon>Synechocystis</taxon>
    </lineage>
</organism>
<dbReference type="Gene3D" id="3.30.2130.30">
    <property type="match status" value="1"/>
</dbReference>
<dbReference type="PRINTS" id="PR00507">
    <property type="entry name" value="N12N6MTFRASE"/>
</dbReference>
<dbReference type="InterPro" id="IPR054170">
    <property type="entry name" value="RlmL_1st"/>
</dbReference>
<dbReference type="CDD" id="cd11715">
    <property type="entry name" value="THUMP_AdoMetMT"/>
    <property type="match status" value="1"/>
</dbReference>
<feature type="domain" description="THUMP" evidence="4">
    <location>
        <begin position="53"/>
        <end position="164"/>
    </location>
</feature>
<sequence>MPDPSALFATTRPYFATVARGLEAIAAQELSQLGAEQVKPEFAGVAFIGDRALLYRINLWSRLIYRVLMPMATVKAFNAQDLYRSIKKMDWDEFLSPDQTIQINCTGKNPQLNHSHFTALQVKNAIVDQQRDRHQRRSSVDLEQPDIVINAHIHQNHCQLSLDSTGFSLHRRGYRPAMGQAPLKETLASALLTIAAWTPEQPLYDPLCGSGTFLLEAGLQSLNIAPGKFQPGFCFQQWPDFDQDLWQSLLEEAKAGEKDTLQAPLWGSDGDRGVIQEAKSNAQQCQLAGKINWQQLDFADIEPPAAQGMLICNPPYGKRIGQAEALGDFYQQIGDVLKQRFKGWTAFILSGNKALTKRIGLRTSARFPINNGGLPCTLLKYELY</sequence>
<proteinExistence type="predicted"/>
<dbReference type="Proteomes" id="UP000658720">
    <property type="component" value="Unassembled WGS sequence"/>
</dbReference>
<dbReference type="InterPro" id="IPR004114">
    <property type="entry name" value="THUMP_dom"/>
</dbReference>
<protein>
    <submittedName>
        <fullName evidence="5">Class I SAM-dependent RNA methyltransferase</fullName>
    </submittedName>
</protein>
<dbReference type="InterPro" id="IPR002052">
    <property type="entry name" value="DNA_methylase_N6_adenine_CS"/>
</dbReference>
<gene>
    <name evidence="5" type="ORF">IQ217_06780</name>
</gene>
<dbReference type="Pfam" id="PF01170">
    <property type="entry name" value="UPF0020"/>
    <property type="match status" value="1"/>
</dbReference>
<keyword evidence="1 5" id="KW-0489">Methyltransferase</keyword>
<name>A0ABR9VQG7_9SYNC</name>
<dbReference type="SUPFAM" id="SSF53335">
    <property type="entry name" value="S-adenosyl-L-methionine-dependent methyltransferases"/>
    <property type="match status" value="1"/>
</dbReference>
<dbReference type="PROSITE" id="PS01261">
    <property type="entry name" value="UPF0020"/>
    <property type="match status" value="1"/>
</dbReference>
<dbReference type="InterPro" id="IPR029063">
    <property type="entry name" value="SAM-dependent_MTases_sf"/>
</dbReference>
<dbReference type="EMBL" id="JADEVV010000014">
    <property type="protein sequence ID" value="MBE9253562.1"/>
    <property type="molecule type" value="Genomic_DNA"/>
</dbReference>
<evidence type="ECO:0000256" key="1">
    <source>
        <dbReference type="ARBA" id="ARBA00022603"/>
    </source>
</evidence>
<evidence type="ECO:0000313" key="5">
    <source>
        <dbReference type="EMBL" id="MBE9253562.1"/>
    </source>
</evidence>
<dbReference type="Pfam" id="PF22020">
    <property type="entry name" value="RlmL_1st"/>
    <property type="match status" value="1"/>
</dbReference>
<dbReference type="GO" id="GO:0008168">
    <property type="term" value="F:methyltransferase activity"/>
    <property type="evidence" value="ECO:0007669"/>
    <property type="project" value="UniProtKB-KW"/>
</dbReference>